<dbReference type="Proteomes" id="UP001208017">
    <property type="component" value="Unassembled WGS sequence"/>
</dbReference>
<dbReference type="Gene3D" id="3.40.50.720">
    <property type="entry name" value="NAD(P)-binding Rossmann-like Domain"/>
    <property type="match status" value="1"/>
</dbReference>
<proteinExistence type="inferred from homology"/>
<dbReference type="PANTHER" id="PTHR42760">
    <property type="entry name" value="SHORT-CHAIN DEHYDROGENASES/REDUCTASES FAMILY MEMBER"/>
    <property type="match status" value="1"/>
</dbReference>
<feature type="domain" description="Ketoreductase" evidence="3">
    <location>
        <begin position="6"/>
        <end position="181"/>
    </location>
</feature>
<evidence type="ECO:0000259" key="3">
    <source>
        <dbReference type="SMART" id="SM00822"/>
    </source>
</evidence>
<dbReference type="PROSITE" id="PS51257">
    <property type="entry name" value="PROKAR_LIPOPROTEIN"/>
    <property type="match status" value="1"/>
</dbReference>
<dbReference type="PROSITE" id="PS00061">
    <property type="entry name" value="ADH_SHORT"/>
    <property type="match status" value="1"/>
</dbReference>
<evidence type="ECO:0000313" key="5">
    <source>
        <dbReference type="Proteomes" id="UP001208017"/>
    </source>
</evidence>
<organism evidence="4 5">
    <name type="scientific">Tumebacillus lacus</name>
    <dbReference type="NCBI Taxonomy" id="2995335"/>
    <lineage>
        <taxon>Bacteria</taxon>
        <taxon>Bacillati</taxon>
        <taxon>Bacillota</taxon>
        <taxon>Bacilli</taxon>
        <taxon>Bacillales</taxon>
        <taxon>Alicyclobacillaceae</taxon>
        <taxon>Tumebacillus</taxon>
    </lineage>
</organism>
<keyword evidence="2" id="KW-0560">Oxidoreductase</keyword>
<evidence type="ECO:0000256" key="1">
    <source>
        <dbReference type="ARBA" id="ARBA00006484"/>
    </source>
</evidence>
<dbReference type="PANTHER" id="PTHR42760:SF115">
    <property type="entry name" value="3-OXOACYL-[ACYL-CARRIER-PROTEIN] REDUCTASE FABG"/>
    <property type="match status" value="1"/>
</dbReference>
<dbReference type="PRINTS" id="PR00080">
    <property type="entry name" value="SDRFAMILY"/>
</dbReference>
<gene>
    <name evidence="4" type="ORF">OS242_17770</name>
</gene>
<dbReference type="SMART" id="SM00822">
    <property type="entry name" value="PKS_KR"/>
    <property type="match status" value="1"/>
</dbReference>
<dbReference type="Pfam" id="PF13561">
    <property type="entry name" value="adh_short_C2"/>
    <property type="match status" value="1"/>
</dbReference>
<dbReference type="RefSeq" id="WP_267153046.1">
    <property type="nucleotide sequence ID" value="NZ_JAPMLT010000013.1"/>
</dbReference>
<reference evidence="4 5" key="1">
    <citation type="submission" date="2022-11" db="EMBL/GenBank/DDBJ databases">
        <title>Study of microbial diversity in lake waters.</title>
        <authorList>
            <person name="Zhang J."/>
        </authorList>
    </citation>
    <scope>NUCLEOTIDE SEQUENCE [LARGE SCALE GENOMIC DNA]</scope>
    <source>
        <strain evidence="4 5">DT12</strain>
    </source>
</reference>
<protein>
    <submittedName>
        <fullName evidence="4">SDR family oxidoreductase</fullName>
    </submittedName>
</protein>
<dbReference type="InterPro" id="IPR036291">
    <property type="entry name" value="NAD(P)-bd_dom_sf"/>
</dbReference>
<dbReference type="PRINTS" id="PR00081">
    <property type="entry name" value="GDHRDH"/>
</dbReference>
<comment type="similarity">
    <text evidence="1">Belongs to the short-chain dehydrogenases/reductases (SDR) family.</text>
</comment>
<accession>A0ABT3X865</accession>
<dbReference type="InterPro" id="IPR020904">
    <property type="entry name" value="Sc_DH/Rdtase_CS"/>
</dbReference>
<comment type="caution">
    <text evidence="4">The sequence shown here is derived from an EMBL/GenBank/DDBJ whole genome shotgun (WGS) entry which is preliminary data.</text>
</comment>
<keyword evidence="5" id="KW-1185">Reference proteome</keyword>
<evidence type="ECO:0000256" key="2">
    <source>
        <dbReference type="ARBA" id="ARBA00023002"/>
    </source>
</evidence>
<evidence type="ECO:0000313" key="4">
    <source>
        <dbReference type="EMBL" id="MCX7571795.1"/>
    </source>
</evidence>
<name>A0ABT3X865_9BACL</name>
<dbReference type="EMBL" id="JAPMLT010000013">
    <property type="protein sequence ID" value="MCX7571795.1"/>
    <property type="molecule type" value="Genomic_DNA"/>
</dbReference>
<dbReference type="InterPro" id="IPR057326">
    <property type="entry name" value="KR_dom"/>
</dbReference>
<sequence length="247" mass="25930">MQQAGKTTLITGAAGGLGAACARLFAAQGGNVVLFDRSLDVRQVAEELGDCAVAFVGDVMKVEDLESCVQAGIERFGRIDNLIACSGIVRSGTVTETALEDWQHVIDVNLTGVFLSCQAVLPVMVEQKYGRIVTVSSHFGLVGATKLAAYCAAKGGVIQLTKSIALDYGRVGIRANCLAPGMMQTNMLNEIMSQVGMSTDWVAMMRGLPTGIPKPEQVAQSALYLVSDATESMTGSVLTVDGGYTAR</sequence>
<dbReference type="SUPFAM" id="SSF51735">
    <property type="entry name" value="NAD(P)-binding Rossmann-fold domains"/>
    <property type="match status" value="1"/>
</dbReference>
<dbReference type="CDD" id="cd05233">
    <property type="entry name" value="SDR_c"/>
    <property type="match status" value="1"/>
</dbReference>
<dbReference type="InterPro" id="IPR002347">
    <property type="entry name" value="SDR_fam"/>
</dbReference>